<comment type="caution">
    <text evidence="15">The sequence shown here is derived from an EMBL/GenBank/DDBJ whole genome shotgun (WGS) entry which is preliminary data.</text>
</comment>
<dbReference type="GO" id="GO:0001666">
    <property type="term" value="P:response to hypoxia"/>
    <property type="evidence" value="ECO:0007669"/>
    <property type="project" value="TreeGrafter"/>
</dbReference>
<feature type="domain" description="O-acyltransferase WSD1-like N-terminal" evidence="13">
    <location>
        <begin position="4"/>
        <end position="265"/>
    </location>
</feature>
<dbReference type="GO" id="GO:0006071">
    <property type="term" value="P:glycerol metabolic process"/>
    <property type="evidence" value="ECO:0007669"/>
    <property type="project" value="UniProtKB-KW"/>
</dbReference>
<evidence type="ECO:0000259" key="13">
    <source>
        <dbReference type="Pfam" id="PF03007"/>
    </source>
</evidence>
<evidence type="ECO:0000313" key="15">
    <source>
        <dbReference type="EMBL" id="OBI53332.1"/>
    </source>
</evidence>
<dbReference type="GO" id="GO:0004144">
    <property type="term" value="F:diacylglycerol O-acyltransferase activity"/>
    <property type="evidence" value="ECO:0007669"/>
    <property type="project" value="UniProtKB-EC"/>
</dbReference>
<evidence type="ECO:0000256" key="12">
    <source>
        <dbReference type="SAM" id="MobiDB-lite"/>
    </source>
</evidence>
<evidence type="ECO:0000256" key="3">
    <source>
        <dbReference type="ARBA" id="ARBA00009587"/>
    </source>
</evidence>
<dbReference type="OrthoDB" id="9810950at2"/>
<dbReference type="GO" id="GO:0051701">
    <property type="term" value="P:biological process involved in interaction with host"/>
    <property type="evidence" value="ECO:0007669"/>
    <property type="project" value="TreeGrafter"/>
</dbReference>
<keyword evidence="8 11" id="KW-0443">Lipid metabolism</keyword>
<dbReference type="EC" id="2.3.1.20" evidence="4 11"/>
<keyword evidence="5 11" id="KW-0444">Lipid biosynthesis</keyword>
<comment type="pathway">
    <text evidence="1 11">Glycerolipid metabolism; triacylglycerol biosynthesis.</text>
</comment>
<dbReference type="UniPathway" id="UPA00282"/>
<accession>A0A1A2ZV47</accession>
<dbReference type="EMBL" id="LZKJ01000010">
    <property type="protein sequence ID" value="OBI53332.1"/>
    <property type="molecule type" value="Genomic_DNA"/>
</dbReference>
<comment type="catalytic activity">
    <reaction evidence="10 11">
        <text>an acyl-CoA + a 1,2-diacyl-sn-glycerol = a triacyl-sn-glycerol + CoA</text>
        <dbReference type="Rhea" id="RHEA:10868"/>
        <dbReference type="ChEBI" id="CHEBI:17815"/>
        <dbReference type="ChEBI" id="CHEBI:57287"/>
        <dbReference type="ChEBI" id="CHEBI:58342"/>
        <dbReference type="ChEBI" id="CHEBI:64615"/>
        <dbReference type="EC" id="2.3.1.20"/>
    </reaction>
</comment>
<evidence type="ECO:0000256" key="1">
    <source>
        <dbReference type="ARBA" id="ARBA00004771"/>
    </source>
</evidence>
<dbReference type="InterPro" id="IPR023213">
    <property type="entry name" value="CAT-like_dom_sf"/>
</dbReference>
<dbReference type="GO" id="GO:0071731">
    <property type="term" value="P:response to nitric oxide"/>
    <property type="evidence" value="ECO:0007669"/>
    <property type="project" value="TreeGrafter"/>
</dbReference>
<dbReference type="RefSeq" id="WP_065012648.1">
    <property type="nucleotide sequence ID" value="NZ_LZKJ01000010.1"/>
</dbReference>
<gene>
    <name evidence="15" type="ORF">A5707_11705</name>
</gene>
<reference evidence="16" key="1">
    <citation type="submission" date="2016-06" db="EMBL/GenBank/DDBJ databases">
        <authorList>
            <person name="Sutton G."/>
            <person name="Brinkac L."/>
            <person name="Sanka R."/>
            <person name="Adams M."/>
            <person name="Lau E."/>
            <person name="Sam S."/>
            <person name="Sreng N."/>
            <person name="Him V."/>
            <person name="Kerleguer A."/>
            <person name="Cheng S."/>
        </authorList>
    </citation>
    <scope>NUCLEOTIDE SEQUENCE [LARGE SCALE GENOMIC DNA]</scope>
    <source>
        <strain evidence="16">E861</strain>
    </source>
</reference>
<sequence length="472" mass="52114">MKRLSGWDAVLLYSETPNVHMHTLKVAVIELDPERRDFDIDTFRRVIHSRLYKLEPFCYQLVDIPMKFHHPMWRESCEVDLTYHIRPWRLPAPGGRRELDEAIGEIASTPLDRSRPLWEMYFVEGLADDRIAVVGKIHHALADGVAAANLLARGMDLAAGPQTGRGRFTPDPAPSKGELVRSAFGDHLRHLGRIPATVRYTAAGVGRVRRSSRKLSPELTRPFTPPPSFMNHMLTPQRTFATATLALSDIKETGKALGVTINDLVLALSSGALRKLSLRYDGKADHPLLASVPMSFDFSPDRISGNRFSGVLVALPVDVDDPLERVRLSHDFAVSAKESHQLVGPELISRWAAYFPPAPAESLFRWLAGRDGQNKVLNLNISNVPGPRERGRVGGALVTEIYSVGPLTAGSGLNITVWSYVDQLNISVLADATTVDDPHEVTDAMIEEFVEIRRAAGLSEKLTVVEIALAQA</sequence>
<evidence type="ECO:0000259" key="14">
    <source>
        <dbReference type="Pfam" id="PF06974"/>
    </source>
</evidence>
<feature type="region of interest" description="Disordered" evidence="12">
    <location>
        <begin position="211"/>
        <end position="230"/>
    </location>
</feature>
<evidence type="ECO:0000256" key="4">
    <source>
        <dbReference type="ARBA" id="ARBA00013244"/>
    </source>
</evidence>
<evidence type="ECO:0000256" key="10">
    <source>
        <dbReference type="ARBA" id="ARBA00048109"/>
    </source>
</evidence>
<comment type="similarity">
    <text evidence="3 11">Belongs to the long-chain O-acyltransferase family.</text>
</comment>
<evidence type="ECO:0000256" key="11">
    <source>
        <dbReference type="RuleBase" id="RU361241"/>
    </source>
</evidence>
<dbReference type="InterPro" id="IPR009721">
    <property type="entry name" value="O-acyltransferase_WSD1_C"/>
</dbReference>
<evidence type="ECO:0000256" key="8">
    <source>
        <dbReference type="ARBA" id="ARBA00023098"/>
    </source>
</evidence>
<dbReference type="Gene3D" id="3.30.559.10">
    <property type="entry name" value="Chloramphenicol acetyltransferase-like domain"/>
    <property type="match status" value="1"/>
</dbReference>
<dbReference type="PANTHER" id="PTHR31650">
    <property type="entry name" value="O-ACYLTRANSFERASE (WSD1-LIKE) FAMILY PROTEIN"/>
    <property type="match status" value="1"/>
</dbReference>
<dbReference type="Pfam" id="PF06974">
    <property type="entry name" value="WS_DGAT_C"/>
    <property type="match status" value="1"/>
</dbReference>
<evidence type="ECO:0000256" key="7">
    <source>
        <dbReference type="ARBA" id="ARBA00022798"/>
    </source>
</evidence>
<dbReference type="PANTHER" id="PTHR31650:SF1">
    <property type="entry name" value="WAX ESTER SYNTHASE_DIACYLGLYCEROL ACYLTRANSFERASE 4-RELATED"/>
    <property type="match status" value="1"/>
</dbReference>
<dbReference type="InterPro" id="IPR045034">
    <property type="entry name" value="O-acyltransferase_WSD1-like"/>
</dbReference>
<dbReference type="GO" id="GO:0005886">
    <property type="term" value="C:plasma membrane"/>
    <property type="evidence" value="ECO:0007669"/>
    <property type="project" value="TreeGrafter"/>
</dbReference>
<dbReference type="Gene3D" id="3.30.559.30">
    <property type="entry name" value="Nonribosomal peptide synthetase, condensation domain"/>
    <property type="match status" value="1"/>
</dbReference>
<dbReference type="NCBIfam" id="TIGR02946">
    <property type="entry name" value="acyl_WS_DGAT"/>
    <property type="match status" value="1"/>
</dbReference>
<dbReference type="AlphaFoldDB" id="A0A1A2ZV47"/>
<keyword evidence="9 11" id="KW-0012">Acyltransferase</keyword>
<organism evidence="15 16">
    <name type="scientific">Mycobacterium kyorinense</name>
    <dbReference type="NCBI Taxonomy" id="487514"/>
    <lineage>
        <taxon>Bacteria</taxon>
        <taxon>Bacillati</taxon>
        <taxon>Actinomycetota</taxon>
        <taxon>Actinomycetes</taxon>
        <taxon>Mycobacteriales</taxon>
        <taxon>Mycobacteriaceae</taxon>
        <taxon>Mycobacterium</taxon>
    </lineage>
</organism>
<keyword evidence="6 11" id="KW-0808">Transferase</keyword>
<feature type="domain" description="O-acyltransferase WSD1 C-terminal" evidence="14">
    <location>
        <begin position="305"/>
        <end position="452"/>
    </location>
</feature>
<evidence type="ECO:0000256" key="2">
    <source>
        <dbReference type="ARBA" id="ARBA00005189"/>
    </source>
</evidence>
<dbReference type="Pfam" id="PF03007">
    <property type="entry name" value="WS_DGAT_cat"/>
    <property type="match status" value="1"/>
</dbReference>
<evidence type="ECO:0000313" key="16">
    <source>
        <dbReference type="Proteomes" id="UP000093592"/>
    </source>
</evidence>
<name>A0A1A2ZV47_9MYCO</name>
<comment type="pathway">
    <text evidence="2">Lipid metabolism.</text>
</comment>
<dbReference type="GO" id="GO:0019432">
    <property type="term" value="P:triglyceride biosynthetic process"/>
    <property type="evidence" value="ECO:0007669"/>
    <property type="project" value="UniProtKB-UniPathway"/>
</dbReference>
<dbReference type="InterPro" id="IPR014292">
    <property type="entry name" value="Acyl_transf_WS/DGAT"/>
</dbReference>
<dbReference type="InterPro" id="IPR004255">
    <property type="entry name" value="O-acyltransferase_WSD1_N"/>
</dbReference>
<proteinExistence type="inferred from homology"/>
<dbReference type="Proteomes" id="UP000093592">
    <property type="component" value="Unassembled WGS sequence"/>
</dbReference>
<keyword evidence="7 11" id="KW-0319">Glycerol metabolism</keyword>
<evidence type="ECO:0000256" key="5">
    <source>
        <dbReference type="ARBA" id="ARBA00022516"/>
    </source>
</evidence>
<protein>
    <recommendedName>
        <fullName evidence="4 11">Diacylglycerol O-acyltransferase</fullName>
        <ecNumber evidence="4 11">2.3.1.20</ecNumber>
    </recommendedName>
</protein>
<dbReference type="SUPFAM" id="SSF52777">
    <property type="entry name" value="CoA-dependent acyltransferases"/>
    <property type="match status" value="1"/>
</dbReference>
<evidence type="ECO:0000256" key="9">
    <source>
        <dbReference type="ARBA" id="ARBA00023315"/>
    </source>
</evidence>
<evidence type="ECO:0000256" key="6">
    <source>
        <dbReference type="ARBA" id="ARBA00022679"/>
    </source>
</evidence>